<keyword evidence="6" id="KW-0408">Iron</keyword>
<dbReference type="Pfam" id="PF07715">
    <property type="entry name" value="Plug"/>
    <property type="match status" value="1"/>
</dbReference>
<dbReference type="GO" id="GO:0006826">
    <property type="term" value="P:iron ion transport"/>
    <property type="evidence" value="ECO:0007669"/>
    <property type="project" value="UniProtKB-KW"/>
</dbReference>
<dbReference type="Gene3D" id="2.40.170.20">
    <property type="entry name" value="TonB-dependent receptor, beta-barrel domain"/>
    <property type="match status" value="1"/>
</dbReference>
<evidence type="ECO:0000256" key="13">
    <source>
        <dbReference type="SAM" id="SignalP"/>
    </source>
</evidence>
<keyword evidence="4" id="KW-0410">Iron transport</keyword>
<dbReference type="InterPro" id="IPR000531">
    <property type="entry name" value="Beta-barrel_TonB"/>
</dbReference>
<feature type="domain" description="TonB-dependent receptor-like beta-barrel" evidence="14">
    <location>
        <begin position="284"/>
        <end position="789"/>
    </location>
</feature>
<dbReference type="InterPro" id="IPR036942">
    <property type="entry name" value="Beta-barrel_TonB_sf"/>
</dbReference>
<dbReference type="CDD" id="cd01347">
    <property type="entry name" value="ligand_gated_channel"/>
    <property type="match status" value="1"/>
</dbReference>
<evidence type="ECO:0000256" key="1">
    <source>
        <dbReference type="ARBA" id="ARBA00004571"/>
    </source>
</evidence>
<evidence type="ECO:0000256" key="4">
    <source>
        <dbReference type="ARBA" id="ARBA00022496"/>
    </source>
</evidence>
<dbReference type="AlphaFoldDB" id="A0AB39KP72"/>
<dbReference type="Pfam" id="PF00593">
    <property type="entry name" value="TonB_dep_Rec_b-barrel"/>
    <property type="match status" value="1"/>
</dbReference>
<accession>A0AB39KP72</accession>
<dbReference type="GO" id="GO:0009279">
    <property type="term" value="C:cell outer membrane"/>
    <property type="evidence" value="ECO:0007669"/>
    <property type="project" value="UniProtKB-SubCell"/>
</dbReference>
<dbReference type="PANTHER" id="PTHR32552">
    <property type="entry name" value="FERRICHROME IRON RECEPTOR-RELATED"/>
    <property type="match status" value="1"/>
</dbReference>
<keyword evidence="8 12" id="KW-0798">TonB box</keyword>
<keyword evidence="13" id="KW-0732">Signal</keyword>
<dbReference type="EMBL" id="CP158375">
    <property type="protein sequence ID" value="XDO95567.1"/>
    <property type="molecule type" value="Genomic_DNA"/>
</dbReference>
<evidence type="ECO:0000256" key="11">
    <source>
        <dbReference type="PROSITE-ProRule" id="PRU01360"/>
    </source>
</evidence>
<evidence type="ECO:0000256" key="10">
    <source>
        <dbReference type="ARBA" id="ARBA00023237"/>
    </source>
</evidence>
<dbReference type="SUPFAM" id="SSF56935">
    <property type="entry name" value="Porins"/>
    <property type="match status" value="1"/>
</dbReference>
<sequence length="827" mass="89411">MRLKSTFLAGTAFLAFGAPVAAFAQAPEEAANAARATANTASIEGVIVTARRRAEDVQAVPVAVSVVTAETVNNTGAFNISRLTQLQPTLQFYSQNPRNTSVNIRGIGAPLGLTNDGIEQGVGVYIDQVYYNRVAAATLDFVDIEQIEVLRGPQGTLYGKNTTAGAINITTRPPSFDFEATGEVSLGNYSFKQAKASVSGPLTDDIALRISLSNTDRRGTIYNVATNQWIQGQDNLGIRGALLWKASEDLNFTLSGDYNLQDPICCAQIYVRVGATQRPLNRQYAALTAAFGYTPVSTNPFDRVTDVDAPLNARNEHGGASLRGEWDVGGGTVTSVTAWRFWDWGPKNDRDFTGLPITTASNNPTKQDQYTQELRYAYDTERYDVVVGAFGFYQKLHTTGLEAQGPAASRWTLNPGNVAAGSAGCATATTLACIPAVLNGLTANNDILLKNTSLAAFTKVNWRLNDRLTISPGVRVNYDKKTGHYDSVITGTASDGTRQRVLFTGPYSTDPWIVAQRGVRAPQYYEPDFSKWNLSYDLNLSYQVTPDVLAYGTYAKTFKTGGINLNGVPLDANGVPILSAGSIKPEKVDHFELGLKSQFWERRATFNVTGFWTEIQDYQANVNNAQLGLLRGYLANADKVRVRGVEADLNIRPSQRFSAYASGAYTDHEYVKFVDAPCPPELSGGGAGAAISAPGTPGGNSPANCDISGQWLPGISKLAASWGAEANRPLNLLGKAGEVYLGYDASYRSKFSSNASRSVDLDVEGYALHNFRLGFRADDGFNVYAWVRNAFDEEYFEQLATTPGSTGLVAGQPGDPRTWGLTIRNQF</sequence>
<dbReference type="PANTHER" id="PTHR32552:SF81">
    <property type="entry name" value="TONB-DEPENDENT OUTER MEMBRANE RECEPTOR"/>
    <property type="match status" value="1"/>
</dbReference>
<protein>
    <submittedName>
        <fullName evidence="16">TonB-dependent receptor</fullName>
    </submittedName>
</protein>
<reference evidence="16" key="1">
    <citation type="submission" date="2024-06" db="EMBL/GenBank/DDBJ databases">
        <title>Caulobacter inopinatus, sp. nov.</title>
        <authorList>
            <person name="Donachie S.P."/>
        </authorList>
    </citation>
    <scope>NUCLEOTIDE SEQUENCE</scope>
    <source>
        <strain evidence="16">73W</strain>
    </source>
</reference>
<evidence type="ECO:0000256" key="2">
    <source>
        <dbReference type="ARBA" id="ARBA00022448"/>
    </source>
</evidence>
<feature type="domain" description="TonB-dependent receptor plug" evidence="15">
    <location>
        <begin position="57"/>
        <end position="166"/>
    </location>
</feature>
<comment type="subcellular location">
    <subcellularLocation>
        <location evidence="1 11">Cell outer membrane</location>
        <topology evidence="1 11">Multi-pass membrane protein</topology>
    </subcellularLocation>
</comment>
<dbReference type="InterPro" id="IPR012910">
    <property type="entry name" value="Plug_dom"/>
</dbReference>
<keyword evidence="7" id="KW-0406">Ion transport</keyword>
<evidence type="ECO:0000256" key="5">
    <source>
        <dbReference type="ARBA" id="ARBA00022692"/>
    </source>
</evidence>
<keyword evidence="5 11" id="KW-0812">Transmembrane</keyword>
<name>A0AB39KP72_9CAUL</name>
<dbReference type="InterPro" id="IPR039426">
    <property type="entry name" value="TonB-dep_rcpt-like"/>
</dbReference>
<keyword evidence="9 11" id="KW-0472">Membrane</keyword>
<comment type="similarity">
    <text evidence="11 12">Belongs to the TonB-dependent receptor family.</text>
</comment>
<gene>
    <name evidence="16" type="ORF">ABOZ73_12195</name>
</gene>
<proteinExistence type="inferred from homology"/>
<dbReference type="PROSITE" id="PS52016">
    <property type="entry name" value="TONB_DEPENDENT_REC_3"/>
    <property type="match status" value="1"/>
</dbReference>
<keyword evidence="2 11" id="KW-0813">Transport</keyword>
<evidence type="ECO:0000259" key="15">
    <source>
        <dbReference type="Pfam" id="PF07715"/>
    </source>
</evidence>
<keyword evidence="10 11" id="KW-0998">Cell outer membrane</keyword>
<dbReference type="RefSeq" id="WP_369058416.1">
    <property type="nucleotide sequence ID" value="NZ_CP158375.1"/>
</dbReference>
<evidence type="ECO:0000259" key="14">
    <source>
        <dbReference type="Pfam" id="PF00593"/>
    </source>
</evidence>
<evidence type="ECO:0000256" key="12">
    <source>
        <dbReference type="RuleBase" id="RU003357"/>
    </source>
</evidence>
<organism evidence="16">
    <name type="scientific">Caulobacter sp. 73W</name>
    <dbReference type="NCBI Taxonomy" id="3161137"/>
    <lineage>
        <taxon>Bacteria</taxon>
        <taxon>Pseudomonadati</taxon>
        <taxon>Pseudomonadota</taxon>
        <taxon>Alphaproteobacteria</taxon>
        <taxon>Caulobacterales</taxon>
        <taxon>Caulobacteraceae</taxon>
        <taxon>Caulobacter</taxon>
    </lineage>
</organism>
<evidence type="ECO:0000256" key="6">
    <source>
        <dbReference type="ARBA" id="ARBA00023004"/>
    </source>
</evidence>
<keyword evidence="16" id="KW-0675">Receptor</keyword>
<keyword evidence="3 11" id="KW-1134">Transmembrane beta strand</keyword>
<evidence type="ECO:0000256" key="7">
    <source>
        <dbReference type="ARBA" id="ARBA00023065"/>
    </source>
</evidence>
<evidence type="ECO:0000256" key="8">
    <source>
        <dbReference type="ARBA" id="ARBA00023077"/>
    </source>
</evidence>
<evidence type="ECO:0000256" key="9">
    <source>
        <dbReference type="ARBA" id="ARBA00023136"/>
    </source>
</evidence>
<feature type="signal peptide" evidence="13">
    <location>
        <begin position="1"/>
        <end position="24"/>
    </location>
</feature>
<feature type="chain" id="PRO_5044290471" evidence="13">
    <location>
        <begin position="25"/>
        <end position="827"/>
    </location>
</feature>
<evidence type="ECO:0000256" key="3">
    <source>
        <dbReference type="ARBA" id="ARBA00022452"/>
    </source>
</evidence>
<evidence type="ECO:0000313" key="16">
    <source>
        <dbReference type="EMBL" id="XDO95567.1"/>
    </source>
</evidence>